<comment type="caution">
    <text evidence="1">The sequence shown here is derived from an EMBL/GenBank/DDBJ whole genome shotgun (WGS) entry which is preliminary data.</text>
</comment>
<protein>
    <submittedName>
        <fullName evidence="1">Uncharacterized protein</fullName>
    </submittedName>
</protein>
<proteinExistence type="predicted"/>
<keyword evidence="2" id="KW-1185">Reference proteome</keyword>
<dbReference type="EMBL" id="BKZW01000002">
    <property type="protein sequence ID" value="GER89679.1"/>
    <property type="molecule type" value="Genomic_DNA"/>
</dbReference>
<accession>A0A5J4KUD8</accession>
<dbReference type="AlphaFoldDB" id="A0A5J4KUD8"/>
<evidence type="ECO:0000313" key="1">
    <source>
        <dbReference type="EMBL" id="GER89679.1"/>
    </source>
</evidence>
<sequence>MAMNHDFWLFREGERAYTDYSDLLPRQDAPVSLDDDVLRYFGDTLAWIPTFNPAKNEQGNGLNWWGPTIIHQTGGILFHRVWTSWAQLFASGPQQLRLQGDFTWQWPFDESQHLVNENHLHLLGSYEHLEMDRDWLVRMLTTLAWFGEQATTGEFFILHLGI</sequence>
<reference evidence="1 2" key="1">
    <citation type="submission" date="2019-10" db="EMBL/GenBank/DDBJ databases">
        <title>Dictyobacter vulcani sp. nov., within the class Ktedonobacteria, isolated from soil of volcanic Mt. Zao.</title>
        <authorList>
            <person name="Zheng Y."/>
            <person name="Wang C.M."/>
            <person name="Sakai Y."/>
            <person name="Abe K."/>
            <person name="Yokota A."/>
            <person name="Yabe S."/>
        </authorList>
    </citation>
    <scope>NUCLEOTIDE SEQUENCE [LARGE SCALE GENOMIC DNA]</scope>
    <source>
        <strain evidence="1 2">W12</strain>
    </source>
</reference>
<dbReference type="RefSeq" id="WP_151757539.1">
    <property type="nucleotide sequence ID" value="NZ_BKZW01000002.1"/>
</dbReference>
<organism evidence="1 2">
    <name type="scientific">Dictyobacter vulcani</name>
    <dbReference type="NCBI Taxonomy" id="2607529"/>
    <lineage>
        <taxon>Bacteria</taxon>
        <taxon>Bacillati</taxon>
        <taxon>Chloroflexota</taxon>
        <taxon>Ktedonobacteria</taxon>
        <taxon>Ktedonobacterales</taxon>
        <taxon>Dictyobacteraceae</taxon>
        <taxon>Dictyobacter</taxon>
    </lineage>
</organism>
<dbReference type="Proteomes" id="UP000326912">
    <property type="component" value="Unassembled WGS sequence"/>
</dbReference>
<evidence type="ECO:0000313" key="2">
    <source>
        <dbReference type="Proteomes" id="UP000326912"/>
    </source>
</evidence>
<gene>
    <name evidence="1" type="ORF">KDW_38410</name>
</gene>
<name>A0A5J4KUD8_9CHLR</name>